<dbReference type="Gene3D" id="3.40.50.150">
    <property type="entry name" value="Vaccinia Virus protein VP39"/>
    <property type="match status" value="1"/>
</dbReference>
<dbReference type="AlphaFoldDB" id="A0A226DWD4"/>
<reference evidence="1 2" key="1">
    <citation type="submission" date="2015-12" db="EMBL/GenBank/DDBJ databases">
        <title>The genome of Folsomia candida.</title>
        <authorList>
            <person name="Faddeeva A."/>
            <person name="Derks M.F."/>
            <person name="Anvar Y."/>
            <person name="Smit S."/>
            <person name="Van Straalen N."/>
            <person name="Roelofs D."/>
        </authorList>
    </citation>
    <scope>NUCLEOTIDE SEQUENCE [LARGE SCALE GENOMIC DNA]</scope>
    <source>
        <strain evidence="1 2">VU population</strain>
        <tissue evidence="1">Whole body</tissue>
    </source>
</reference>
<dbReference type="Proteomes" id="UP000198287">
    <property type="component" value="Unassembled WGS sequence"/>
</dbReference>
<comment type="caution">
    <text evidence="1">The sequence shown here is derived from an EMBL/GenBank/DDBJ whole genome shotgun (WGS) entry which is preliminary data.</text>
</comment>
<dbReference type="EMBL" id="LNIX01000010">
    <property type="protein sequence ID" value="OXA49338.1"/>
    <property type="molecule type" value="Genomic_DNA"/>
</dbReference>
<evidence type="ECO:0000313" key="1">
    <source>
        <dbReference type="EMBL" id="OXA49338.1"/>
    </source>
</evidence>
<dbReference type="OrthoDB" id="8300214at2759"/>
<accession>A0A226DWD4</accession>
<keyword evidence="2" id="KW-1185">Reference proteome</keyword>
<gene>
    <name evidence="1" type="ORF">Fcan01_15878</name>
</gene>
<dbReference type="InterPro" id="IPR029063">
    <property type="entry name" value="SAM-dependent_MTases_sf"/>
</dbReference>
<name>A0A226DWD4_FOLCA</name>
<proteinExistence type="predicted"/>
<evidence type="ECO:0000313" key="2">
    <source>
        <dbReference type="Proteomes" id="UP000198287"/>
    </source>
</evidence>
<protein>
    <submittedName>
        <fullName evidence="1">Uncharacterized protein</fullName>
    </submittedName>
</protein>
<sequence length="140" mass="16713">MAAAYEMSHQQQTSKRGGQIFLQHCTVDPGHPHFPEFICKHQFGQVYFPYLHEVVNHASNYLDIASMQDITWHGERTYRQFVDMLDTNREKMEAFVGPKVWRALRISYALPLAGLKFRRMKIYHTVLIRKVDRDKFRKKW</sequence>
<dbReference type="SUPFAM" id="SSF53335">
    <property type="entry name" value="S-adenosyl-L-methionine-dependent methyltransferases"/>
    <property type="match status" value="1"/>
</dbReference>
<organism evidence="1 2">
    <name type="scientific">Folsomia candida</name>
    <name type="common">Springtail</name>
    <dbReference type="NCBI Taxonomy" id="158441"/>
    <lineage>
        <taxon>Eukaryota</taxon>
        <taxon>Metazoa</taxon>
        <taxon>Ecdysozoa</taxon>
        <taxon>Arthropoda</taxon>
        <taxon>Hexapoda</taxon>
        <taxon>Collembola</taxon>
        <taxon>Entomobryomorpha</taxon>
        <taxon>Isotomoidea</taxon>
        <taxon>Isotomidae</taxon>
        <taxon>Proisotominae</taxon>
        <taxon>Folsomia</taxon>
    </lineage>
</organism>